<name>X1VR32_9ZZZZ</name>
<dbReference type="AlphaFoldDB" id="X1VR32"/>
<proteinExistence type="predicted"/>
<comment type="caution">
    <text evidence="1">The sequence shown here is derived from an EMBL/GenBank/DDBJ whole genome shotgun (WGS) entry which is preliminary data.</text>
</comment>
<sequence length="61" mass="7427">NSLISFMKNYYDDPMVVYYLRMLKILKKYFDEFEIYFEKGDFEIDTVNQLIKASKNHTDIS</sequence>
<dbReference type="EMBL" id="BARW01042527">
    <property type="protein sequence ID" value="GAJ22867.1"/>
    <property type="molecule type" value="Genomic_DNA"/>
</dbReference>
<organism evidence="1">
    <name type="scientific">marine sediment metagenome</name>
    <dbReference type="NCBI Taxonomy" id="412755"/>
    <lineage>
        <taxon>unclassified sequences</taxon>
        <taxon>metagenomes</taxon>
        <taxon>ecological metagenomes</taxon>
    </lineage>
</organism>
<gene>
    <name evidence="1" type="ORF">S12H4_62968</name>
</gene>
<feature type="non-terminal residue" evidence="1">
    <location>
        <position position="1"/>
    </location>
</feature>
<feature type="non-terminal residue" evidence="1">
    <location>
        <position position="61"/>
    </location>
</feature>
<protein>
    <submittedName>
        <fullName evidence="1">Uncharacterized protein</fullName>
    </submittedName>
</protein>
<reference evidence="1" key="1">
    <citation type="journal article" date="2014" name="Front. Microbiol.">
        <title>High frequency of phylogenetically diverse reductive dehalogenase-homologous genes in deep subseafloor sedimentary metagenomes.</title>
        <authorList>
            <person name="Kawai M."/>
            <person name="Futagami T."/>
            <person name="Toyoda A."/>
            <person name="Takaki Y."/>
            <person name="Nishi S."/>
            <person name="Hori S."/>
            <person name="Arai W."/>
            <person name="Tsubouchi T."/>
            <person name="Morono Y."/>
            <person name="Uchiyama I."/>
            <person name="Ito T."/>
            <person name="Fujiyama A."/>
            <person name="Inagaki F."/>
            <person name="Takami H."/>
        </authorList>
    </citation>
    <scope>NUCLEOTIDE SEQUENCE</scope>
    <source>
        <strain evidence="1">Expedition CK06-06</strain>
    </source>
</reference>
<accession>X1VR32</accession>
<evidence type="ECO:0000313" key="1">
    <source>
        <dbReference type="EMBL" id="GAJ22867.1"/>
    </source>
</evidence>